<organism evidence="4 5">
    <name type="scientific">Nocardioides panacihumi</name>
    <dbReference type="NCBI Taxonomy" id="400774"/>
    <lineage>
        <taxon>Bacteria</taxon>
        <taxon>Bacillati</taxon>
        <taxon>Actinomycetota</taxon>
        <taxon>Actinomycetes</taxon>
        <taxon>Propionibacteriales</taxon>
        <taxon>Nocardioidaceae</taxon>
        <taxon>Nocardioides</taxon>
    </lineage>
</organism>
<dbReference type="PANTHER" id="PTHR10963:SF55">
    <property type="entry name" value="GLYCOSIDE HYDROLASE FAMILY 16 PROTEIN"/>
    <property type="match status" value="1"/>
</dbReference>
<dbReference type="CDD" id="cd08023">
    <property type="entry name" value="GH16_laminarinase_like"/>
    <property type="match status" value="1"/>
</dbReference>
<feature type="compositionally biased region" description="Low complexity" evidence="2">
    <location>
        <begin position="228"/>
        <end position="268"/>
    </location>
</feature>
<evidence type="ECO:0000313" key="5">
    <source>
        <dbReference type="Proteomes" id="UP001500571"/>
    </source>
</evidence>
<evidence type="ECO:0000256" key="1">
    <source>
        <dbReference type="ARBA" id="ARBA00006865"/>
    </source>
</evidence>
<evidence type="ECO:0000313" key="4">
    <source>
        <dbReference type="EMBL" id="GAA1946273.1"/>
    </source>
</evidence>
<dbReference type="Gene3D" id="2.60.120.200">
    <property type="match status" value="1"/>
</dbReference>
<accession>A0ABN2Q889</accession>
<dbReference type="InterPro" id="IPR050546">
    <property type="entry name" value="Glycosyl_Hydrlase_16"/>
</dbReference>
<sequence>MKMRRALWIAAATPVVWLAVGVTLVSGDMPGAGGHELSASGATGQERTAVPIPTMRVVTVARFRHGVDGWRAGAGSSVRHVARSDGALSVSRRRGHGRVGAVGPRLGARSGEELVANVRLRAVGGREPVTVQLVADGRRGRPVRAQARVQATRAWREVAVVTSPGTQAVRVRVLAGGPRRPGHVQIDTARIVAVTPQAATTASTASTADAADAAGAPTASPTTPAPTSPASTTTPGTPAGPAAPTAPTDPASEATTPGSATSGATGDSVPAACQGLDYSRPDQGELDWADEFTGTTVDTSRWRVRDGESLSYDQARIRAGNVSVADGLLDIEARREDVAGRPYTSGYLDTIGLYARQWGRWEVRAKLPTVVGASRGLWPAFWLRSEGSPGEIDVAEAWGEPTTRPGYRSGSYQWTVHEDTNSAPGTERRSGWGTLVGAPPVADDFHLYAVDWSPDCLVFSMDHQVVGTVRRSDAPWMTAALAGPVDIRLNLQVGQDYWGYADPTDGLLTALPAGLLVDYVRVYRPLGVD</sequence>
<feature type="domain" description="GH16" evidence="3">
    <location>
        <begin position="262"/>
        <end position="528"/>
    </location>
</feature>
<dbReference type="Proteomes" id="UP001500571">
    <property type="component" value="Unassembled WGS sequence"/>
</dbReference>
<evidence type="ECO:0000256" key="2">
    <source>
        <dbReference type="SAM" id="MobiDB-lite"/>
    </source>
</evidence>
<feature type="compositionally biased region" description="Low complexity" evidence="2">
    <location>
        <begin position="203"/>
        <end position="222"/>
    </location>
</feature>
<name>A0ABN2Q889_9ACTN</name>
<dbReference type="EMBL" id="BAAAPB010000001">
    <property type="protein sequence ID" value="GAA1946273.1"/>
    <property type="molecule type" value="Genomic_DNA"/>
</dbReference>
<proteinExistence type="inferred from homology"/>
<dbReference type="Pfam" id="PF00722">
    <property type="entry name" value="Glyco_hydro_16"/>
    <property type="match status" value="1"/>
</dbReference>
<dbReference type="PROSITE" id="PS51762">
    <property type="entry name" value="GH16_2"/>
    <property type="match status" value="1"/>
</dbReference>
<feature type="region of interest" description="Disordered" evidence="2">
    <location>
        <begin position="203"/>
        <end position="287"/>
    </location>
</feature>
<reference evidence="4 5" key="1">
    <citation type="journal article" date="2019" name="Int. J. Syst. Evol. Microbiol.">
        <title>The Global Catalogue of Microorganisms (GCM) 10K type strain sequencing project: providing services to taxonomists for standard genome sequencing and annotation.</title>
        <authorList>
            <consortium name="The Broad Institute Genomics Platform"/>
            <consortium name="The Broad Institute Genome Sequencing Center for Infectious Disease"/>
            <person name="Wu L."/>
            <person name="Ma J."/>
        </authorList>
    </citation>
    <scope>NUCLEOTIDE SEQUENCE [LARGE SCALE GENOMIC DNA]</scope>
    <source>
        <strain evidence="4 5">JCM 15309</strain>
    </source>
</reference>
<dbReference type="PANTHER" id="PTHR10963">
    <property type="entry name" value="GLYCOSYL HYDROLASE-RELATED"/>
    <property type="match status" value="1"/>
</dbReference>
<protein>
    <recommendedName>
        <fullName evidence="3">GH16 domain-containing protein</fullName>
    </recommendedName>
</protein>
<dbReference type="InterPro" id="IPR013320">
    <property type="entry name" value="ConA-like_dom_sf"/>
</dbReference>
<keyword evidence="5" id="KW-1185">Reference proteome</keyword>
<comment type="similarity">
    <text evidence="1">Belongs to the glycosyl hydrolase 16 family.</text>
</comment>
<dbReference type="SUPFAM" id="SSF49899">
    <property type="entry name" value="Concanavalin A-like lectins/glucanases"/>
    <property type="match status" value="1"/>
</dbReference>
<gene>
    <name evidence="4" type="ORF">GCM10009798_01580</name>
</gene>
<dbReference type="InterPro" id="IPR000757">
    <property type="entry name" value="Beta-glucanase-like"/>
</dbReference>
<comment type="caution">
    <text evidence="4">The sequence shown here is derived from an EMBL/GenBank/DDBJ whole genome shotgun (WGS) entry which is preliminary data.</text>
</comment>
<evidence type="ECO:0000259" key="3">
    <source>
        <dbReference type="PROSITE" id="PS51762"/>
    </source>
</evidence>